<feature type="compositionally biased region" description="Basic and acidic residues" evidence="1">
    <location>
        <begin position="500"/>
        <end position="548"/>
    </location>
</feature>
<feature type="compositionally biased region" description="Polar residues" evidence="1">
    <location>
        <begin position="21"/>
        <end position="31"/>
    </location>
</feature>
<gene>
    <name evidence="2" type="ORF">BLNAU_13156</name>
</gene>
<keyword evidence="3" id="KW-1185">Reference proteome</keyword>
<sequence>MRRKGDKTSDEGDRTKERAHQTVSAFSDQLDSKQTLDTIDSSAISRSNSIISGFTSFIDYGSPDDLSLSQDGQYSVLTGFGSFDPHAMDSFTNYQTSSQADFDELEGGDVLRQISPSLDKENIPIPLTFYMGSAPGSNKMKRKKKENKGENDPEGESSSEYVMDKEQERIFAEQIDEADLGLWNMKDLIFAHGGTPTTNRLTKDTRQPWNQNTASQPRSNPADDSPFVSNDITVTPLTQSRSGLRKPPKPDYADIDSRDSHPESPTHNIRIHPPTVASQEPTLGDSAVSDKVPETHEPPQTTPIPPPSPPPPKRPTSPYLPISFETIPHTSEKPISATPKADRRARTSLRPSSNKSKTPTLDRHERKRSDSVRSISNVLSQDRDSSQEAINSTNSPVSLNTPSPSSFPPFSSVPTTRSITHKTLAEKQERAAMIRESFAAEVSMRARQTTEKIREANEKKQEELERKKREIEQKQEEAQNRYASQIALRIQSAVEEDEKVNERLGEREEKVVHEHAELEQKLKRKMELATERREKITETKIEKAKRMNDPSTSTASPAYSPLFRRPQLSTEKANQVNPNQAQPTPSLTVPNQPAPDPLKTPLQLKLDAKVFVPRSRAKPVNVTPPALLGPKLPTQEEYPALCSPPPPPVVTLPLLQLSSPEPHVSQSPLSDSKLKFKVKMKDKTNIMQNNIIQLADEPASHTSSESQQKRLHDWEDAEMEFEKSRIRIWALLKTQSTPFAQFLTNKQSELRLPFRSRFKRQKLPKDLTTLTFAELINEAESQLVTAKQEGEAELVKNPKAEIKLKKGQARMWSDLMERIQKWFSASCYLEDCIKLLHEISTDSEHEDHTDRNVARPNASSLRSLKVIVHYFSDPFFLSTHVWFSRLNELLGILLTPAATIQSRIASNIEDPSHPAAQRLHTILLSTLVAFVTVDLFPFSCNPLFTMHPPQAGQHSSPLSLNSLSLIDAEWTGEMMSFFGLLFSALSLFHFRTSAVLNKTPEVGIGTAKTLQMTQLTQRGRDQQKKGSAGRGDHKLEGSRTGATFDEYHEMAHTFTSSVLPFCSTILSPSLLKLLTNSFGFQCMTSLMTATFHSFLCPPSVRHPNPFLTPCHMPKLLHFSLAFHPATPTQSINFPSAQLNTIGSVCILRFVPMINSFLTFFQLSISTLITTTSPAFAVTQSSPTIHHSPIQTTRSLPDDRSVPPVVAIQLPEPFIPQRMKTEKRDPEQEALITLARSSFHQFFSVMHIHSFESVAAILKHFHSNFEQQETNPDKIFVSQPIHTSLLLTLLSSLTRMLLIEAQITKTIEHPSPIQLVIHEDMVIQMLIDLFSIIHPLQDVLTTPPKDGIPLLPQHLLLLQSFSVPDLSPFIIVPSTDPSSLSTFPPSSRCQSMSLSQSLQQHAHNHLSGHLSPAIQQSSPLIIHSVTQSLIVQFSSLVTILGLCVPHLAEGLLRHPSALLTSLCTLKFSFFLRPSLSALIFPPIVVLSVANKEVSVPILKQYFTPNRYTETLLTIS</sequence>
<accession>A0ABQ9XJK6</accession>
<protein>
    <submittedName>
        <fullName evidence="2">Uncharacterized protein</fullName>
    </submittedName>
</protein>
<reference evidence="2 3" key="1">
    <citation type="journal article" date="2022" name="bioRxiv">
        <title>Genomics of Preaxostyla Flagellates Illuminates Evolutionary Transitions and the Path Towards Mitochondrial Loss.</title>
        <authorList>
            <person name="Novak L.V.F."/>
            <person name="Treitli S.C."/>
            <person name="Pyrih J."/>
            <person name="Halakuc P."/>
            <person name="Pipaliya S.V."/>
            <person name="Vacek V."/>
            <person name="Brzon O."/>
            <person name="Soukal P."/>
            <person name="Eme L."/>
            <person name="Dacks J.B."/>
            <person name="Karnkowska A."/>
            <person name="Elias M."/>
            <person name="Hampl V."/>
        </authorList>
    </citation>
    <scope>NUCLEOTIDE SEQUENCE [LARGE SCALE GENOMIC DNA]</scope>
    <source>
        <strain evidence="2">NAU3</strain>
        <tissue evidence="2">Gut</tissue>
    </source>
</reference>
<dbReference type="Proteomes" id="UP001281761">
    <property type="component" value="Unassembled WGS sequence"/>
</dbReference>
<feature type="region of interest" description="Disordered" evidence="1">
    <location>
        <begin position="1"/>
        <end position="31"/>
    </location>
</feature>
<feature type="compositionally biased region" description="Basic and acidic residues" evidence="1">
    <location>
        <begin position="1"/>
        <end position="20"/>
    </location>
</feature>
<feature type="compositionally biased region" description="Basic and acidic residues" evidence="1">
    <location>
        <begin position="248"/>
        <end position="264"/>
    </location>
</feature>
<feature type="compositionally biased region" description="Basic and acidic residues" evidence="1">
    <location>
        <begin position="360"/>
        <end position="371"/>
    </location>
</feature>
<name>A0ABQ9XJK6_9EUKA</name>
<evidence type="ECO:0000256" key="1">
    <source>
        <dbReference type="SAM" id="MobiDB-lite"/>
    </source>
</evidence>
<feature type="region of interest" description="Disordered" evidence="1">
    <location>
        <begin position="194"/>
        <end position="418"/>
    </location>
</feature>
<organism evidence="2 3">
    <name type="scientific">Blattamonas nauphoetae</name>
    <dbReference type="NCBI Taxonomy" id="2049346"/>
    <lineage>
        <taxon>Eukaryota</taxon>
        <taxon>Metamonada</taxon>
        <taxon>Preaxostyla</taxon>
        <taxon>Oxymonadida</taxon>
        <taxon>Blattamonas</taxon>
    </lineage>
</organism>
<proteinExistence type="predicted"/>
<feature type="compositionally biased region" description="Basic and acidic residues" evidence="1">
    <location>
        <begin position="448"/>
        <end position="479"/>
    </location>
</feature>
<feature type="compositionally biased region" description="Basic and acidic residues" evidence="1">
    <location>
        <begin position="1018"/>
        <end position="1037"/>
    </location>
</feature>
<feature type="compositionally biased region" description="Polar residues" evidence="1">
    <location>
        <begin position="349"/>
        <end position="359"/>
    </location>
</feature>
<evidence type="ECO:0000313" key="2">
    <source>
        <dbReference type="EMBL" id="KAK2951919.1"/>
    </source>
</evidence>
<comment type="caution">
    <text evidence="2">The sequence shown here is derived from an EMBL/GenBank/DDBJ whole genome shotgun (WGS) entry which is preliminary data.</text>
</comment>
<feature type="compositionally biased region" description="Polar residues" evidence="1">
    <location>
        <begin position="567"/>
        <end position="591"/>
    </location>
</feature>
<feature type="compositionally biased region" description="Polar residues" evidence="1">
    <location>
        <begin position="227"/>
        <end position="242"/>
    </location>
</feature>
<feature type="compositionally biased region" description="Low complexity" evidence="1">
    <location>
        <begin position="550"/>
        <end position="561"/>
    </location>
</feature>
<evidence type="ECO:0000313" key="3">
    <source>
        <dbReference type="Proteomes" id="UP001281761"/>
    </source>
</evidence>
<feature type="region of interest" description="Disordered" evidence="1">
    <location>
        <begin position="1014"/>
        <end position="1038"/>
    </location>
</feature>
<feature type="region of interest" description="Disordered" evidence="1">
    <location>
        <begin position="127"/>
        <end position="165"/>
    </location>
</feature>
<feature type="compositionally biased region" description="Polar residues" evidence="1">
    <location>
        <begin position="207"/>
        <end position="219"/>
    </location>
</feature>
<feature type="region of interest" description="Disordered" evidence="1">
    <location>
        <begin position="442"/>
        <end position="479"/>
    </location>
</feature>
<feature type="compositionally biased region" description="Polar residues" evidence="1">
    <location>
        <begin position="387"/>
        <end position="401"/>
    </location>
</feature>
<feature type="compositionally biased region" description="Pro residues" evidence="1">
    <location>
        <begin position="300"/>
        <end position="315"/>
    </location>
</feature>
<feature type="compositionally biased region" description="Low complexity" evidence="1">
    <location>
        <begin position="402"/>
        <end position="414"/>
    </location>
</feature>
<feature type="region of interest" description="Disordered" evidence="1">
    <location>
        <begin position="495"/>
        <end position="597"/>
    </location>
</feature>
<dbReference type="EMBL" id="JARBJD010000111">
    <property type="protein sequence ID" value="KAK2951919.1"/>
    <property type="molecule type" value="Genomic_DNA"/>
</dbReference>